<dbReference type="EMBL" id="SBKO01000002">
    <property type="protein sequence ID" value="RXR18949.1"/>
    <property type="molecule type" value="Genomic_DNA"/>
</dbReference>
<feature type="chain" id="PRO_5020844888" evidence="9">
    <location>
        <begin position="23"/>
        <end position="461"/>
    </location>
</feature>
<dbReference type="InterPro" id="IPR051906">
    <property type="entry name" value="TolC-like"/>
</dbReference>
<dbReference type="InterPro" id="IPR003423">
    <property type="entry name" value="OMP_efflux"/>
</dbReference>
<name>A0A4Q1K2K0_9FLAO</name>
<dbReference type="RefSeq" id="WP_129435402.1">
    <property type="nucleotide sequence ID" value="NZ_SBKO01000002.1"/>
</dbReference>
<dbReference type="PANTHER" id="PTHR30026:SF20">
    <property type="entry name" value="OUTER MEMBRANE PROTEIN TOLC"/>
    <property type="match status" value="1"/>
</dbReference>
<evidence type="ECO:0000256" key="1">
    <source>
        <dbReference type="ARBA" id="ARBA00004442"/>
    </source>
</evidence>
<protein>
    <submittedName>
        <fullName evidence="10">TolC family protein</fullName>
    </submittedName>
</protein>
<sequence length="461" mass="53316">MNKKNSFLLALFLLVWSGFSQSKELTYNEFLGYVKKYHPLVKQANLNITEAQVQLMQARGAFDPKIEIDYDKKEFKDKNYYSLFNGSFKIPTWYGIEIKGAFDNNEGIYVNPEMNTPNQGLTSVGVSIPIGQGLFVNQRMADIRKAKLAQSLNTAERDLQALEIIYEASLRYFDWKRHYDEVKLYENYLKNAELRYKGVSKLIEQGDKPAIDSIEAGIVVKSRKLNLEDANLKLTKSRLALSNYVWTVDAIPLEISETLSPESNLKNTIEEVLNYKKFNAFIAENHPKIQAWNTKINMLEIDRKVKANALLPKVDLSYNYLSEPSNFNQYRFQDYKLGVNFSMPIFLRKERAGLKLAQLKIQDSKYSLEFESIQLQNKVKAQEQEIVSLKKQLDYTNRLVSDYDVMLKGEDRLFEIGESSLFVINSRENSLVSAQINNIAMENRWYTAIISLYQSYGKPEL</sequence>
<comment type="subcellular location">
    <subcellularLocation>
        <location evidence="1">Cell outer membrane</location>
    </subcellularLocation>
</comment>
<evidence type="ECO:0000256" key="9">
    <source>
        <dbReference type="SAM" id="SignalP"/>
    </source>
</evidence>
<evidence type="ECO:0000256" key="7">
    <source>
        <dbReference type="ARBA" id="ARBA00023237"/>
    </source>
</evidence>
<evidence type="ECO:0000256" key="4">
    <source>
        <dbReference type="ARBA" id="ARBA00022452"/>
    </source>
</evidence>
<keyword evidence="5" id="KW-0812">Transmembrane</keyword>
<evidence type="ECO:0000313" key="11">
    <source>
        <dbReference type="Proteomes" id="UP000290283"/>
    </source>
</evidence>
<evidence type="ECO:0000313" key="10">
    <source>
        <dbReference type="EMBL" id="RXR18949.1"/>
    </source>
</evidence>
<keyword evidence="3" id="KW-0813">Transport</keyword>
<dbReference type="GO" id="GO:0015562">
    <property type="term" value="F:efflux transmembrane transporter activity"/>
    <property type="evidence" value="ECO:0007669"/>
    <property type="project" value="InterPro"/>
</dbReference>
<feature type="coiled-coil region" evidence="8">
    <location>
        <begin position="372"/>
        <end position="399"/>
    </location>
</feature>
<dbReference type="GO" id="GO:0015288">
    <property type="term" value="F:porin activity"/>
    <property type="evidence" value="ECO:0007669"/>
    <property type="project" value="TreeGrafter"/>
</dbReference>
<dbReference type="Pfam" id="PF02321">
    <property type="entry name" value="OEP"/>
    <property type="match status" value="1"/>
</dbReference>
<feature type="signal peptide" evidence="9">
    <location>
        <begin position="1"/>
        <end position="22"/>
    </location>
</feature>
<keyword evidence="6" id="KW-0472">Membrane</keyword>
<keyword evidence="9" id="KW-0732">Signal</keyword>
<comment type="caution">
    <text evidence="10">The sequence shown here is derived from an EMBL/GenBank/DDBJ whole genome shotgun (WGS) entry which is preliminary data.</text>
</comment>
<keyword evidence="8" id="KW-0175">Coiled coil</keyword>
<evidence type="ECO:0000256" key="8">
    <source>
        <dbReference type="SAM" id="Coils"/>
    </source>
</evidence>
<evidence type="ECO:0000256" key="6">
    <source>
        <dbReference type="ARBA" id="ARBA00023136"/>
    </source>
</evidence>
<evidence type="ECO:0000256" key="3">
    <source>
        <dbReference type="ARBA" id="ARBA00022448"/>
    </source>
</evidence>
<dbReference type="AlphaFoldDB" id="A0A4Q1K2K0"/>
<dbReference type="Proteomes" id="UP000290283">
    <property type="component" value="Unassembled WGS sequence"/>
</dbReference>
<evidence type="ECO:0000256" key="2">
    <source>
        <dbReference type="ARBA" id="ARBA00007613"/>
    </source>
</evidence>
<gene>
    <name evidence="10" type="ORF">EQG63_05755</name>
</gene>
<dbReference type="OrthoDB" id="581172at2"/>
<dbReference type="PANTHER" id="PTHR30026">
    <property type="entry name" value="OUTER MEMBRANE PROTEIN TOLC"/>
    <property type="match status" value="1"/>
</dbReference>
<organism evidence="10 11">
    <name type="scientific">Flavobacterium amnicola</name>
    <dbReference type="NCBI Taxonomy" id="2506422"/>
    <lineage>
        <taxon>Bacteria</taxon>
        <taxon>Pseudomonadati</taxon>
        <taxon>Bacteroidota</taxon>
        <taxon>Flavobacteriia</taxon>
        <taxon>Flavobacteriales</taxon>
        <taxon>Flavobacteriaceae</taxon>
        <taxon>Flavobacterium</taxon>
    </lineage>
</organism>
<keyword evidence="7" id="KW-0998">Cell outer membrane</keyword>
<comment type="similarity">
    <text evidence="2">Belongs to the outer membrane factor (OMF) (TC 1.B.17) family.</text>
</comment>
<accession>A0A4Q1K2K0</accession>
<reference evidence="11" key="1">
    <citation type="submission" date="2019-01" db="EMBL/GenBank/DDBJ databases">
        <title>Cytophagaceae bacterium strain CAR-16.</title>
        <authorList>
            <person name="Chen W.-M."/>
        </authorList>
    </citation>
    <scope>NUCLEOTIDE SEQUENCE [LARGE SCALE GENOMIC DNA]</scope>
    <source>
        <strain evidence="11">LLJ-11</strain>
    </source>
</reference>
<dbReference type="GO" id="GO:0009279">
    <property type="term" value="C:cell outer membrane"/>
    <property type="evidence" value="ECO:0007669"/>
    <property type="project" value="UniProtKB-SubCell"/>
</dbReference>
<evidence type="ECO:0000256" key="5">
    <source>
        <dbReference type="ARBA" id="ARBA00022692"/>
    </source>
</evidence>
<dbReference type="Gene3D" id="1.20.1600.10">
    <property type="entry name" value="Outer membrane efflux proteins (OEP)"/>
    <property type="match status" value="1"/>
</dbReference>
<proteinExistence type="inferred from homology"/>
<keyword evidence="4" id="KW-1134">Transmembrane beta strand</keyword>
<dbReference type="SUPFAM" id="SSF56954">
    <property type="entry name" value="Outer membrane efflux proteins (OEP)"/>
    <property type="match status" value="1"/>
</dbReference>
<keyword evidence="11" id="KW-1185">Reference proteome</keyword>
<dbReference type="GO" id="GO:1990281">
    <property type="term" value="C:efflux pump complex"/>
    <property type="evidence" value="ECO:0007669"/>
    <property type="project" value="TreeGrafter"/>
</dbReference>